<accession>A0A382V2U9</accession>
<evidence type="ECO:0008006" key="2">
    <source>
        <dbReference type="Google" id="ProtNLM"/>
    </source>
</evidence>
<protein>
    <recommendedName>
        <fullName evidence="2">Cytochrome c-552/4 domain-containing protein</fullName>
    </recommendedName>
</protein>
<organism evidence="1">
    <name type="scientific">marine metagenome</name>
    <dbReference type="NCBI Taxonomy" id="408172"/>
    <lineage>
        <taxon>unclassified sequences</taxon>
        <taxon>metagenomes</taxon>
        <taxon>ecological metagenomes</taxon>
    </lineage>
</organism>
<feature type="non-terminal residue" evidence="1">
    <location>
        <position position="1"/>
    </location>
</feature>
<dbReference type="InterPro" id="IPR036280">
    <property type="entry name" value="Multihaem_cyt_sf"/>
</dbReference>
<dbReference type="EMBL" id="UINC01148736">
    <property type="protein sequence ID" value="SVD40790.1"/>
    <property type="molecule type" value="Genomic_DNA"/>
</dbReference>
<name>A0A382V2U9_9ZZZZ</name>
<feature type="non-terminal residue" evidence="1">
    <location>
        <position position="288"/>
    </location>
</feature>
<reference evidence="1" key="1">
    <citation type="submission" date="2018-05" db="EMBL/GenBank/DDBJ databases">
        <authorList>
            <person name="Lanie J.A."/>
            <person name="Ng W.-L."/>
            <person name="Kazmierczak K.M."/>
            <person name="Andrzejewski T.M."/>
            <person name="Davidsen T.M."/>
            <person name="Wayne K.J."/>
            <person name="Tettelin H."/>
            <person name="Glass J.I."/>
            <person name="Rusch D."/>
            <person name="Podicherti R."/>
            <person name="Tsui H.-C.T."/>
            <person name="Winkler M.E."/>
        </authorList>
    </citation>
    <scope>NUCLEOTIDE SEQUENCE</scope>
</reference>
<sequence length="288" mass="31636">EIRCETCHGDANSRPLISQVNDPFDRVVRLARSYTGWSNLVGDWMVLSSRKRKLTNVKVKEGMIVTLGKRTGNVYPTPLTMDAIGSHYIPGHKNKLECTSCHSQWVPVCKGCHSTFIPGQGKIDKSWAPVKPMMKVEFPSLMLGPRGKVAPMILPERRFLNAFDEQGNPIPVIRNNGDASGVYREWSFTNPHGYSGGRLAYAMNPHSVGKQVRSCASCHMSSRALGLGEGDINIGLNSSGKNDALLPLVRTEIISGRSQLAPKARLTLRGEPLAGVSQTNARLFNQQE</sequence>
<dbReference type="SUPFAM" id="SSF48695">
    <property type="entry name" value="Multiheme cytochromes"/>
    <property type="match status" value="2"/>
</dbReference>
<gene>
    <name evidence="1" type="ORF">METZ01_LOCUS393644</name>
</gene>
<dbReference type="AlphaFoldDB" id="A0A382V2U9"/>
<proteinExistence type="predicted"/>
<evidence type="ECO:0000313" key="1">
    <source>
        <dbReference type="EMBL" id="SVD40790.1"/>
    </source>
</evidence>